<proteinExistence type="predicted"/>
<sequence length="73" mass="8043">MARGKHPRLSAKASKSILSLKGSSFPKTARRLAQKQPPFKESVTAHWSIGKGRLKFIEDKGSAEAKDLPQGIW</sequence>
<organism evidence="1 2">
    <name type="scientific">Candidatus Woesebacteria bacterium RIFOXYA1_FULL_48_16</name>
    <dbReference type="NCBI Taxonomy" id="1802535"/>
    <lineage>
        <taxon>Bacteria</taxon>
        <taxon>Candidatus Woeseibacteriota</taxon>
    </lineage>
</organism>
<comment type="caution">
    <text evidence="1">The sequence shown here is derived from an EMBL/GenBank/DDBJ whole genome shotgun (WGS) entry which is preliminary data.</text>
</comment>
<reference evidence="1 2" key="1">
    <citation type="journal article" date="2016" name="Nat. Commun.">
        <title>Thousands of microbial genomes shed light on interconnected biogeochemical processes in an aquifer system.</title>
        <authorList>
            <person name="Anantharaman K."/>
            <person name="Brown C.T."/>
            <person name="Hug L.A."/>
            <person name="Sharon I."/>
            <person name="Castelle C.J."/>
            <person name="Probst A.J."/>
            <person name="Thomas B.C."/>
            <person name="Singh A."/>
            <person name="Wilkins M.J."/>
            <person name="Karaoz U."/>
            <person name="Brodie E.L."/>
            <person name="Williams K.H."/>
            <person name="Hubbard S.S."/>
            <person name="Banfield J.F."/>
        </authorList>
    </citation>
    <scope>NUCLEOTIDE SEQUENCE [LARGE SCALE GENOMIC DNA]</scope>
</reference>
<protein>
    <submittedName>
        <fullName evidence="1">Uncharacterized protein</fullName>
    </submittedName>
</protein>
<evidence type="ECO:0000313" key="1">
    <source>
        <dbReference type="EMBL" id="OGM78425.1"/>
    </source>
</evidence>
<name>A0A1F8CS68_9BACT</name>
<gene>
    <name evidence="1" type="ORF">A2197_02960</name>
</gene>
<dbReference type="AlphaFoldDB" id="A0A1F8CS68"/>
<accession>A0A1F8CS68</accession>
<dbReference type="EMBL" id="MGHV01000035">
    <property type="protein sequence ID" value="OGM78425.1"/>
    <property type="molecule type" value="Genomic_DNA"/>
</dbReference>
<evidence type="ECO:0000313" key="2">
    <source>
        <dbReference type="Proteomes" id="UP000178430"/>
    </source>
</evidence>
<dbReference type="Proteomes" id="UP000178430">
    <property type="component" value="Unassembled WGS sequence"/>
</dbReference>